<dbReference type="GO" id="GO:0000049">
    <property type="term" value="F:tRNA binding"/>
    <property type="evidence" value="ECO:0007669"/>
    <property type="project" value="UniProtKB-KW"/>
</dbReference>
<reference evidence="19 20" key="1">
    <citation type="submission" date="2020-02" db="EMBL/GenBank/DDBJ databases">
        <title>Genome sequencing for Kineobactrum sp. M2.</title>
        <authorList>
            <person name="Park S.-J."/>
        </authorList>
    </citation>
    <scope>NUCLEOTIDE SEQUENCE [LARGE SCALE GENOMIC DNA]</scope>
    <source>
        <strain evidence="19 20">M2</strain>
    </source>
</reference>
<feature type="compositionally biased region" description="Basic and acidic residues" evidence="17">
    <location>
        <begin position="718"/>
        <end position="732"/>
    </location>
</feature>
<accession>A0A6C0U631</accession>
<feature type="binding site" evidence="16">
    <location>
        <position position="407"/>
    </location>
    <ligand>
        <name>Zn(2+)</name>
        <dbReference type="ChEBI" id="CHEBI:29105"/>
        <note>ligand shared between dimeric partners</note>
    </ligand>
</feature>
<name>A0A6C0U631_9GAMM</name>
<dbReference type="HAMAP" id="MF_00970">
    <property type="entry name" value="RNase_E"/>
    <property type="match status" value="1"/>
</dbReference>
<dbReference type="GO" id="GO:0000287">
    <property type="term" value="F:magnesium ion binding"/>
    <property type="evidence" value="ECO:0007669"/>
    <property type="project" value="UniProtKB-UniRule"/>
</dbReference>
<keyword evidence="6 16" id="KW-0819">tRNA processing</keyword>
<dbReference type="GO" id="GO:0008033">
    <property type="term" value="P:tRNA processing"/>
    <property type="evidence" value="ECO:0007669"/>
    <property type="project" value="UniProtKB-UniRule"/>
</dbReference>
<keyword evidence="4 16" id="KW-0997">Cell inner membrane</keyword>
<dbReference type="GO" id="GO:0006364">
    <property type="term" value="P:rRNA processing"/>
    <property type="evidence" value="ECO:0007669"/>
    <property type="project" value="UniProtKB-UniRule"/>
</dbReference>
<keyword evidence="10 16" id="KW-0255">Endonuclease</keyword>
<keyword evidence="12 16" id="KW-0862">Zinc</keyword>
<comment type="function">
    <text evidence="16">Endoribonuclease that plays a central role in RNA processing and decay. Required for the maturation of 5S and 16S rRNAs and the majority of tRNAs. Also involved in the degradation of most mRNAs.</text>
</comment>
<evidence type="ECO:0000256" key="2">
    <source>
        <dbReference type="ARBA" id="ARBA00022475"/>
    </source>
</evidence>
<keyword evidence="9 16" id="KW-0699">rRNA-binding</keyword>
<evidence type="ECO:0000256" key="14">
    <source>
        <dbReference type="ARBA" id="ARBA00022884"/>
    </source>
</evidence>
<feature type="compositionally biased region" description="Polar residues" evidence="17">
    <location>
        <begin position="750"/>
        <end position="771"/>
    </location>
</feature>
<dbReference type="InterPro" id="IPR048583">
    <property type="entry name" value="RNase_E_G_thioredoxin-like"/>
</dbReference>
<feature type="compositionally biased region" description="Low complexity" evidence="17">
    <location>
        <begin position="817"/>
        <end position="862"/>
    </location>
</feature>
<feature type="region of interest" description="Required for zinc-mediated homotetramerization and catalytic activity" evidence="16">
    <location>
        <begin position="404"/>
        <end position="407"/>
    </location>
</feature>
<evidence type="ECO:0000256" key="11">
    <source>
        <dbReference type="ARBA" id="ARBA00022801"/>
    </source>
</evidence>
<comment type="cofactor">
    <cofactor evidence="16">
        <name>Zn(2+)</name>
        <dbReference type="ChEBI" id="CHEBI:29105"/>
    </cofactor>
    <text evidence="16">Binds 2 Zn(2+) ions per homotetramer.</text>
</comment>
<feature type="compositionally biased region" description="Low complexity" evidence="17">
    <location>
        <begin position="772"/>
        <end position="810"/>
    </location>
</feature>
<feature type="compositionally biased region" description="Basic residues" evidence="17">
    <location>
        <begin position="627"/>
        <end position="638"/>
    </location>
</feature>
<keyword evidence="8 16" id="KW-0479">Metal-binding</keyword>
<keyword evidence="2 16" id="KW-1003">Cell membrane</keyword>
<evidence type="ECO:0000256" key="9">
    <source>
        <dbReference type="ARBA" id="ARBA00022730"/>
    </source>
</evidence>
<evidence type="ECO:0000256" key="5">
    <source>
        <dbReference type="ARBA" id="ARBA00022552"/>
    </source>
</evidence>
<dbReference type="PANTHER" id="PTHR30001">
    <property type="entry name" value="RIBONUCLEASE"/>
    <property type="match status" value="1"/>
</dbReference>
<keyword evidence="5 16" id="KW-0698">rRNA processing</keyword>
<dbReference type="Proteomes" id="UP000477680">
    <property type="component" value="Chromosome"/>
</dbReference>
<feature type="region of interest" description="Disordered" evidence="17">
    <location>
        <begin position="596"/>
        <end position="882"/>
    </location>
</feature>
<evidence type="ECO:0000313" key="20">
    <source>
        <dbReference type="Proteomes" id="UP000477680"/>
    </source>
</evidence>
<feature type="compositionally biased region" description="Basic and acidic residues" evidence="17">
    <location>
        <begin position="545"/>
        <end position="557"/>
    </location>
</feature>
<comment type="cofactor">
    <cofactor evidence="16">
        <name>Mg(2+)</name>
        <dbReference type="ChEBI" id="CHEBI:18420"/>
    </cofactor>
    <text evidence="16">Binds 1 Mg(2+) ion per subunit.</text>
</comment>
<dbReference type="Pfam" id="PF20833">
    <property type="entry name" value="RNase_E_G_Thio"/>
    <property type="match status" value="1"/>
</dbReference>
<evidence type="ECO:0000256" key="15">
    <source>
        <dbReference type="ARBA" id="ARBA00023136"/>
    </source>
</evidence>
<keyword evidence="13 16" id="KW-0460">Magnesium</keyword>
<keyword evidence="14 16" id="KW-0694">RNA-binding</keyword>
<dbReference type="InterPro" id="IPR004659">
    <property type="entry name" value="RNase_E/G"/>
</dbReference>
<dbReference type="FunFam" id="2.40.50.140:FF:000040">
    <property type="entry name" value="Ribonuclease E"/>
    <property type="match status" value="1"/>
</dbReference>
<keyword evidence="15 16" id="KW-0472">Membrane</keyword>
<evidence type="ECO:0000256" key="7">
    <source>
        <dbReference type="ARBA" id="ARBA00022722"/>
    </source>
</evidence>
<dbReference type="CDD" id="cd04453">
    <property type="entry name" value="S1_RNase_E"/>
    <property type="match status" value="1"/>
</dbReference>
<evidence type="ECO:0000256" key="6">
    <source>
        <dbReference type="ARBA" id="ARBA00022694"/>
    </source>
</evidence>
<keyword evidence="16" id="KW-0820">tRNA-binding</keyword>
<dbReference type="GO" id="GO:0005737">
    <property type="term" value="C:cytoplasm"/>
    <property type="evidence" value="ECO:0007669"/>
    <property type="project" value="UniProtKB-SubCell"/>
</dbReference>
<keyword evidence="11 16" id="KW-0378">Hydrolase</keyword>
<evidence type="ECO:0000256" key="17">
    <source>
        <dbReference type="SAM" id="MobiDB-lite"/>
    </source>
</evidence>
<evidence type="ECO:0000256" key="12">
    <source>
        <dbReference type="ARBA" id="ARBA00022833"/>
    </source>
</evidence>
<feature type="region of interest" description="Disordered" evidence="17">
    <location>
        <begin position="912"/>
        <end position="939"/>
    </location>
</feature>
<dbReference type="Gene3D" id="3.40.1260.20">
    <property type="entry name" value="Ribonuclease E, catalytic domain"/>
    <property type="match status" value="1"/>
</dbReference>
<evidence type="ECO:0000256" key="13">
    <source>
        <dbReference type="ARBA" id="ARBA00022842"/>
    </source>
</evidence>
<gene>
    <name evidence="16 19" type="primary">rne</name>
    <name evidence="19" type="ORF">G3T16_20460</name>
</gene>
<dbReference type="GO" id="GO:0019843">
    <property type="term" value="F:rRNA binding"/>
    <property type="evidence" value="ECO:0007669"/>
    <property type="project" value="UniProtKB-KW"/>
</dbReference>
<sequence length="939" mass="102010">MKKMLINATQPEELRVALVDGQRLYDLDIENRTRLQKKSNIYKGKITRVEPSLEAAFVDFGAERHGFLPLKEIAREYFYRDPGNTEGRLKIKDVVKEGTEIIVQVDKEERGNKGAALTTFISLAGRYMVLMPNNPRAGGISRRIEGDDRSELREALSGLEIPNGMGVIIRTAGVGRSSEELQWDLNYLLQLWESITTANNEVRAPTLLFQESNVIIRAVRDYLRDDIDQVLIDSDDALAQAHEFVSMVMPKYKNRIRRYEDSIPLFNRFQIESQIETAFQREVRLPSGGSIVIDPTEALVSIDINSARATKGTDIEDTALQTNLEAADEIARQLRLRDMGGLVVIDFIDMMAPRNQRQVENRMRDALELDRARVQVGRISRFGLLEMSRQRLRPSLGETSAIVCPRCTGQGTIRDTKSLALSILRLMEEEASKDRSAEVRAIVPVDVAAYLLNEKRAALSEIEQITRARILVIPNPNLETPHFDVQRLRDDEVPEDRAVSYKIDIAVPDADLISDAHSANIPLQEAAVQRVVPQMPAPESTAKPVAEKDQEQAERKPATRQRRRAGTPNRKAEHRAPAKTGLVSRLMGMLFGEATADTGATPEPAPKKAASDSGSRTADKSEDRGGNRKRSRGGRRRSGGASAAGANGSSSPGKPEQTPARARQDDSSSEEAPATRGRKRGGGGRRRRSEQDDRSDAPELASTAQAPDLDDDSLEASGPDKPRKRPSDMKRGEPRRRRRSRPRTDEAVTSDDSSSEQPPTVPTVQSPARNTSPDAAQPSPAAADSIAEAAEPATSEAADAAAPETVAVEPALERPTADALELEAAVETVAEADAEPPTAAPEEPTAAATPTPAPGIAETAAASEPELPPAGITADGKACNDPRIAPRAVGKIEIATAYPALFKDEQAPPAEACGIAAPRASNDPRGPRPADTVAEVADG</sequence>
<keyword evidence="3 16" id="KW-0963">Cytoplasm</keyword>
<feature type="region of interest" description="Disordered" evidence="17">
    <location>
        <begin position="537"/>
        <end position="583"/>
    </location>
</feature>
<evidence type="ECO:0000256" key="4">
    <source>
        <dbReference type="ARBA" id="ARBA00022519"/>
    </source>
</evidence>
<dbReference type="EMBL" id="CP048711">
    <property type="protein sequence ID" value="QIB67408.1"/>
    <property type="molecule type" value="Genomic_DNA"/>
</dbReference>
<dbReference type="Pfam" id="PF10150">
    <property type="entry name" value="RNase_E_G"/>
    <property type="match status" value="1"/>
</dbReference>
<dbReference type="Pfam" id="PF00575">
    <property type="entry name" value="S1"/>
    <property type="match status" value="1"/>
</dbReference>
<feature type="binding site" evidence="16">
    <location>
        <position position="346"/>
    </location>
    <ligand>
        <name>Mg(2+)</name>
        <dbReference type="ChEBI" id="CHEBI:18420"/>
        <note>catalytic</note>
    </ligand>
</feature>
<evidence type="ECO:0000256" key="16">
    <source>
        <dbReference type="HAMAP-Rule" id="MF_00970"/>
    </source>
</evidence>
<evidence type="ECO:0000256" key="8">
    <source>
        <dbReference type="ARBA" id="ARBA00022723"/>
    </source>
</evidence>
<dbReference type="SUPFAM" id="SSF50249">
    <property type="entry name" value="Nucleic acid-binding proteins"/>
    <property type="match status" value="1"/>
</dbReference>
<evidence type="ECO:0000313" key="19">
    <source>
        <dbReference type="EMBL" id="QIB67408.1"/>
    </source>
</evidence>
<comment type="similarity">
    <text evidence="1">Belongs to the RNase E/G family. RNase G subfamily.</text>
</comment>
<dbReference type="AlphaFoldDB" id="A0A6C0U631"/>
<dbReference type="KEGG" id="kim:G3T16_20460"/>
<evidence type="ECO:0000256" key="10">
    <source>
        <dbReference type="ARBA" id="ARBA00022759"/>
    </source>
</evidence>
<dbReference type="InterPro" id="IPR019307">
    <property type="entry name" value="RNA-bd_AU-1/RNase_E/G"/>
</dbReference>
<keyword evidence="20" id="KW-1185">Reference proteome</keyword>
<feature type="domain" description="S1 motif" evidence="18">
    <location>
        <begin position="39"/>
        <end position="120"/>
    </location>
</feature>
<dbReference type="InterPro" id="IPR012340">
    <property type="entry name" value="NA-bd_OB-fold"/>
</dbReference>
<dbReference type="GO" id="GO:0008995">
    <property type="term" value="F:ribonuclease E activity"/>
    <property type="evidence" value="ECO:0007669"/>
    <property type="project" value="UniProtKB-EC"/>
</dbReference>
<dbReference type="Gene3D" id="2.40.50.140">
    <property type="entry name" value="Nucleic acid-binding proteins"/>
    <property type="match status" value="1"/>
</dbReference>
<evidence type="ECO:0000259" key="18">
    <source>
        <dbReference type="PROSITE" id="PS50126"/>
    </source>
</evidence>
<evidence type="ECO:0000256" key="3">
    <source>
        <dbReference type="ARBA" id="ARBA00022490"/>
    </source>
</evidence>
<keyword evidence="7 16" id="KW-0540">Nuclease</keyword>
<comment type="similarity">
    <text evidence="16">Belongs to the RNase E/G family. RNase E subfamily.</text>
</comment>
<feature type="compositionally biased region" description="Low complexity" evidence="17">
    <location>
        <begin position="639"/>
        <end position="655"/>
    </location>
</feature>
<dbReference type="GO" id="GO:0008270">
    <property type="term" value="F:zinc ion binding"/>
    <property type="evidence" value="ECO:0007669"/>
    <property type="project" value="UniProtKB-UniRule"/>
</dbReference>
<dbReference type="NCBIfam" id="NF008074">
    <property type="entry name" value="PRK10811.1"/>
    <property type="match status" value="1"/>
</dbReference>
<dbReference type="GO" id="GO:0009898">
    <property type="term" value="C:cytoplasmic side of plasma membrane"/>
    <property type="evidence" value="ECO:0007669"/>
    <property type="project" value="UniProtKB-UniRule"/>
</dbReference>
<feature type="binding site" evidence="16">
    <location>
        <position position="404"/>
    </location>
    <ligand>
        <name>Zn(2+)</name>
        <dbReference type="ChEBI" id="CHEBI:29105"/>
        <note>ligand shared between dimeric partners</note>
    </ligand>
</feature>
<organism evidence="19 20">
    <name type="scientific">Kineobactrum salinum</name>
    <dbReference type="NCBI Taxonomy" id="2708301"/>
    <lineage>
        <taxon>Bacteria</taxon>
        <taxon>Pseudomonadati</taxon>
        <taxon>Pseudomonadota</taxon>
        <taxon>Gammaproteobacteria</taxon>
        <taxon>Cellvibrionales</taxon>
        <taxon>Halieaceae</taxon>
        <taxon>Kineobactrum</taxon>
    </lineage>
</organism>
<dbReference type="GO" id="GO:0006402">
    <property type="term" value="P:mRNA catabolic process"/>
    <property type="evidence" value="ECO:0007669"/>
    <property type="project" value="UniProtKB-UniRule"/>
</dbReference>
<dbReference type="EC" id="3.1.26.12" evidence="16"/>
<dbReference type="InterPro" id="IPR028878">
    <property type="entry name" value="RNase_E"/>
</dbReference>
<comment type="catalytic activity">
    <reaction evidence="16">
        <text>Endonucleolytic cleavage of single-stranded RNA in A- and U-rich regions.</text>
        <dbReference type="EC" id="3.1.26.12"/>
    </reaction>
</comment>
<protein>
    <recommendedName>
        <fullName evidence="16">Ribonuclease E</fullName>
        <shortName evidence="16">RNase E</shortName>
        <ecNumber evidence="16">3.1.26.12</ecNumber>
    </recommendedName>
</protein>
<feature type="compositionally biased region" description="Basic and acidic residues" evidence="17">
    <location>
        <begin position="617"/>
        <end position="626"/>
    </location>
</feature>
<dbReference type="SMART" id="SM00316">
    <property type="entry name" value="S1"/>
    <property type="match status" value="1"/>
</dbReference>
<dbReference type="RefSeq" id="WP_163496835.1">
    <property type="nucleotide sequence ID" value="NZ_CP048711.1"/>
</dbReference>
<proteinExistence type="inferred from homology"/>
<dbReference type="NCBIfam" id="TIGR00757">
    <property type="entry name" value="RNaseEG"/>
    <property type="match status" value="1"/>
</dbReference>
<feature type="compositionally biased region" description="Basic residues" evidence="17">
    <location>
        <begin position="676"/>
        <end position="688"/>
    </location>
</feature>
<dbReference type="PANTHER" id="PTHR30001:SF1">
    <property type="entry name" value="RIBONUCLEASE E_G-LIKE PROTEIN, CHLOROPLASTIC"/>
    <property type="match status" value="1"/>
</dbReference>
<comment type="subcellular location">
    <subcellularLocation>
        <location evidence="16">Cytoplasm</location>
    </subcellularLocation>
    <subcellularLocation>
        <location evidence="16">Cell inner membrane</location>
        <topology evidence="16">Peripheral membrane protein</topology>
        <orientation evidence="16">Cytoplasmic side</orientation>
    </subcellularLocation>
</comment>
<comment type="subunit">
    <text evidence="16">Component of the RNA degradosome, which is a multiprotein complex involved in RNA processing and mRNA degradation. Within the RNA degradosome, RNase E assembles into a homotetramer formed by a dimer of dimers.</text>
</comment>
<dbReference type="InterPro" id="IPR003029">
    <property type="entry name" value="S1_domain"/>
</dbReference>
<dbReference type="PROSITE" id="PS50126">
    <property type="entry name" value="S1"/>
    <property type="match status" value="1"/>
</dbReference>
<evidence type="ECO:0000256" key="1">
    <source>
        <dbReference type="ARBA" id="ARBA00005663"/>
    </source>
</evidence>
<feature type="binding site" evidence="16">
    <location>
        <position position="303"/>
    </location>
    <ligand>
        <name>Mg(2+)</name>
        <dbReference type="ChEBI" id="CHEBI:18420"/>
        <note>catalytic</note>
    </ligand>
</feature>